<comment type="caution">
    <text evidence="15">The sequence shown here is derived from an EMBL/GenBank/DDBJ whole genome shotgun (WGS) entry which is preliminary data.</text>
</comment>
<dbReference type="PANTHER" id="PTHR48086">
    <property type="entry name" value="SODIUM/PROLINE SYMPORTER-RELATED"/>
    <property type="match status" value="1"/>
</dbReference>
<feature type="transmembrane region" description="Helical" evidence="14">
    <location>
        <begin position="436"/>
        <end position="455"/>
    </location>
</feature>
<protein>
    <submittedName>
        <fullName evidence="15">Sodium:solute symporter family protein</fullName>
    </submittedName>
</protein>
<dbReference type="GO" id="GO:0005886">
    <property type="term" value="C:plasma membrane"/>
    <property type="evidence" value="ECO:0007669"/>
    <property type="project" value="UniProtKB-SubCell"/>
</dbReference>
<evidence type="ECO:0000256" key="1">
    <source>
        <dbReference type="ARBA" id="ARBA00004651"/>
    </source>
</evidence>
<feature type="transmembrane region" description="Helical" evidence="14">
    <location>
        <begin position="401"/>
        <end position="424"/>
    </location>
</feature>
<sequence>MNTSLIVMIFFFLYTLLIIYTARKGFYETNTSKDFFVANHSLGTLLSIATFVGTWFSAASFLGLGSSLYIYGVSGIIYSVIPWFLGAFLMSFLVPTLKKYKVLTFPELLYEIHKSFSLRLLLAFLIVISYILYITMQIKGFGIAMELLLNIPYRIAIFLVYLYILYTTFGGLYSIARTDVVNASIKAIAAIVFGVIIIIHTGGIINIWEMAKNIDTLPIEGWNFYTPKGGLLDPFCKGLQPPMYLFTSFFGWGLGLASNPQYIIRIISAKNEKTARRMIIFSLIILTIMYSGMIVGSIGLRTLIPTSPSIKNVDEIIPTLFLQLRNDYTIGVLLIGIIAASVSTANAELLLIANSITYDILPFIFKRTITNDEKMLFWNRIIIAIAGTFSLILSFNPPEKLIQFGGNIWGIFTVTAFIPLYTVLFAKKPPRKALEFSSFVGIISYIVFWGIHYKWPDNHTFLSTHPAFWSFLLSSLIFLLVIIFEKRRERYEKP</sequence>
<evidence type="ECO:0000256" key="9">
    <source>
        <dbReference type="ARBA" id="ARBA00023065"/>
    </source>
</evidence>
<keyword evidence="10 14" id="KW-0472">Membrane</keyword>
<comment type="similarity">
    <text evidence="2 13">Belongs to the sodium:solute symporter (SSF) (TC 2.A.21) family.</text>
</comment>
<name>A0A7Y2L5D9_9THEO</name>
<feature type="transmembrane region" description="Helical" evidence="14">
    <location>
        <begin position="116"/>
        <end position="135"/>
    </location>
</feature>
<evidence type="ECO:0000256" key="8">
    <source>
        <dbReference type="ARBA" id="ARBA00023053"/>
    </source>
</evidence>
<keyword evidence="4" id="KW-1003">Cell membrane</keyword>
<feature type="transmembrane region" description="Helical" evidence="14">
    <location>
        <begin position="155"/>
        <end position="175"/>
    </location>
</feature>
<evidence type="ECO:0000256" key="6">
    <source>
        <dbReference type="ARBA" id="ARBA00022847"/>
    </source>
</evidence>
<gene>
    <name evidence="15" type="ORF">HKI81_02460</name>
</gene>
<feature type="transmembrane region" description="Helical" evidence="14">
    <location>
        <begin position="243"/>
        <end position="267"/>
    </location>
</feature>
<evidence type="ECO:0000256" key="10">
    <source>
        <dbReference type="ARBA" id="ARBA00023136"/>
    </source>
</evidence>
<feature type="transmembrane region" description="Helical" evidence="14">
    <location>
        <begin position="187"/>
        <end position="208"/>
    </location>
</feature>
<keyword evidence="3" id="KW-0813">Transport</keyword>
<keyword evidence="7 14" id="KW-1133">Transmembrane helix</keyword>
<organism evidence="15 16">
    <name type="scientific">Caldanaerobacter subterraneus</name>
    <dbReference type="NCBI Taxonomy" id="911092"/>
    <lineage>
        <taxon>Bacteria</taxon>
        <taxon>Bacillati</taxon>
        <taxon>Bacillota</taxon>
        <taxon>Clostridia</taxon>
        <taxon>Thermoanaerobacterales</taxon>
        <taxon>Thermoanaerobacteraceae</taxon>
        <taxon>Caldanaerobacter</taxon>
    </lineage>
</organism>
<feature type="transmembrane region" description="Helical" evidence="14">
    <location>
        <begin position="467"/>
        <end position="484"/>
    </location>
</feature>
<dbReference type="Gene3D" id="1.20.1730.10">
    <property type="entry name" value="Sodium/glucose cotransporter"/>
    <property type="match status" value="1"/>
</dbReference>
<feature type="transmembrane region" description="Helical" evidence="14">
    <location>
        <begin position="6"/>
        <end position="23"/>
    </location>
</feature>
<evidence type="ECO:0000256" key="7">
    <source>
        <dbReference type="ARBA" id="ARBA00022989"/>
    </source>
</evidence>
<evidence type="ECO:0000313" key="15">
    <source>
        <dbReference type="EMBL" id="NNG66102.1"/>
    </source>
</evidence>
<dbReference type="AlphaFoldDB" id="A0A7Y2L5D9"/>
<feature type="transmembrane region" description="Helical" evidence="14">
    <location>
        <begin position="68"/>
        <end position="95"/>
    </location>
</feature>
<keyword evidence="5 14" id="KW-0812">Transmembrane</keyword>
<feature type="transmembrane region" description="Helical" evidence="14">
    <location>
        <begin position="279"/>
        <end position="300"/>
    </location>
</feature>
<dbReference type="Pfam" id="PF00474">
    <property type="entry name" value="SSF"/>
    <property type="match status" value="1"/>
</dbReference>
<feature type="transmembrane region" description="Helical" evidence="14">
    <location>
        <begin position="377"/>
        <end position="395"/>
    </location>
</feature>
<keyword evidence="8" id="KW-0915">Sodium</keyword>
<evidence type="ECO:0000256" key="5">
    <source>
        <dbReference type="ARBA" id="ARBA00022692"/>
    </source>
</evidence>
<accession>A0A7Y2L5D9</accession>
<evidence type="ECO:0000256" key="14">
    <source>
        <dbReference type="SAM" id="Phobius"/>
    </source>
</evidence>
<evidence type="ECO:0000256" key="13">
    <source>
        <dbReference type="RuleBase" id="RU362091"/>
    </source>
</evidence>
<dbReference type="InterPro" id="IPR038377">
    <property type="entry name" value="Na/Glc_symporter_sf"/>
</dbReference>
<keyword evidence="6" id="KW-0769">Symport</keyword>
<proteinExistence type="inferred from homology"/>
<comment type="subcellular location">
    <subcellularLocation>
        <location evidence="1">Cell membrane</location>
        <topology evidence="1">Multi-pass membrane protein</topology>
    </subcellularLocation>
</comment>
<evidence type="ECO:0000256" key="11">
    <source>
        <dbReference type="ARBA" id="ARBA00023201"/>
    </source>
</evidence>
<feature type="transmembrane region" description="Helical" evidence="14">
    <location>
        <begin position="328"/>
        <end position="356"/>
    </location>
</feature>
<dbReference type="PROSITE" id="PS50283">
    <property type="entry name" value="NA_SOLUT_SYMP_3"/>
    <property type="match status" value="1"/>
</dbReference>
<dbReference type="CDD" id="cd10322">
    <property type="entry name" value="SLC5sbd"/>
    <property type="match status" value="1"/>
</dbReference>
<feature type="transmembrane region" description="Helical" evidence="14">
    <location>
        <begin position="35"/>
        <end position="56"/>
    </location>
</feature>
<dbReference type="InterPro" id="IPR050277">
    <property type="entry name" value="Sodium:Solute_Symporter"/>
</dbReference>
<dbReference type="Proteomes" id="UP000529861">
    <property type="component" value="Unassembled WGS sequence"/>
</dbReference>
<dbReference type="InterPro" id="IPR001734">
    <property type="entry name" value="Na/solute_symporter"/>
</dbReference>
<evidence type="ECO:0000256" key="12">
    <source>
        <dbReference type="ARBA" id="ARBA00033708"/>
    </source>
</evidence>
<dbReference type="GO" id="GO:0006814">
    <property type="term" value="P:sodium ion transport"/>
    <property type="evidence" value="ECO:0007669"/>
    <property type="project" value="UniProtKB-KW"/>
</dbReference>
<dbReference type="PANTHER" id="PTHR48086:SF3">
    <property type="entry name" value="SODIUM_PROLINE SYMPORTER"/>
    <property type="match status" value="1"/>
</dbReference>
<reference evidence="15 16" key="1">
    <citation type="submission" date="2020-04" db="EMBL/GenBank/DDBJ databases">
        <title>Draft genome sequence of Caldanaerobacter sunterraneus. strain 1523vc isolated from Griffin hot spring, Kamchatka, Russia.</title>
        <authorList>
            <person name="Toshchakov S.V."/>
            <person name="Podosokorskaya O.A."/>
            <person name="Kublanov I.V."/>
            <person name="Korzhenkov A."/>
            <person name="Patrushev M.V."/>
        </authorList>
    </citation>
    <scope>NUCLEOTIDE SEQUENCE [LARGE SCALE GENOMIC DNA]</scope>
    <source>
        <strain evidence="15 16">1523vc</strain>
    </source>
</reference>
<dbReference type="RefSeq" id="WP_170270279.1">
    <property type="nucleotide sequence ID" value="NZ_JABEQB010000004.1"/>
</dbReference>
<evidence type="ECO:0000256" key="2">
    <source>
        <dbReference type="ARBA" id="ARBA00006434"/>
    </source>
</evidence>
<keyword evidence="9" id="KW-0406">Ion transport</keyword>
<evidence type="ECO:0000256" key="4">
    <source>
        <dbReference type="ARBA" id="ARBA00022475"/>
    </source>
</evidence>
<keyword evidence="11" id="KW-0739">Sodium transport</keyword>
<evidence type="ECO:0000256" key="3">
    <source>
        <dbReference type="ARBA" id="ARBA00022448"/>
    </source>
</evidence>
<evidence type="ECO:0000313" key="16">
    <source>
        <dbReference type="Proteomes" id="UP000529861"/>
    </source>
</evidence>
<comment type="catalytic activity">
    <reaction evidence="12">
        <text>L-proline(in) + Na(+)(in) = L-proline(out) + Na(+)(out)</text>
        <dbReference type="Rhea" id="RHEA:28967"/>
        <dbReference type="ChEBI" id="CHEBI:29101"/>
        <dbReference type="ChEBI" id="CHEBI:60039"/>
    </reaction>
</comment>
<dbReference type="EMBL" id="JABEQB010000004">
    <property type="protein sequence ID" value="NNG66102.1"/>
    <property type="molecule type" value="Genomic_DNA"/>
</dbReference>
<dbReference type="GO" id="GO:0015293">
    <property type="term" value="F:symporter activity"/>
    <property type="evidence" value="ECO:0007669"/>
    <property type="project" value="UniProtKB-KW"/>
</dbReference>